<gene>
    <name evidence="2" type="ORF">M5D96_002206</name>
</gene>
<dbReference type="AlphaFoldDB" id="A0A9P9YZK7"/>
<accession>A0A9P9YZK7</accession>
<dbReference type="EMBL" id="JAMKOV010000001">
    <property type="protein sequence ID" value="KAI8046006.1"/>
    <property type="molecule type" value="Genomic_DNA"/>
</dbReference>
<evidence type="ECO:0000256" key="1">
    <source>
        <dbReference type="SAM" id="MobiDB-lite"/>
    </source>
</evidence>
<name>A0A9P9YZK7_9MUSC</name>
<evidence type="ECO:0000313" key="2">
    <source>
        <dbReference type="EMBL" id="KAI8046006.1"/>
    </source>
</evidence>
<protein>
    <submittedName>
        <fullName evidence="2">Uncharacterized protein</fullName>
    </submittedName>
</protein>
<feature type="compositionally biased region" description="Polar residues" evidence="1">
    <location>
        <begin position="34"/>
        <end position="51"/>
    </location>
</feature>
<keyword evidence="3" id="KW-1185">Reference proteome</keyword>
<feature type="region of interest" description="Disordered" evidence="1">
    <location>
        <begin position="34"/>
        <end position="57"/>
    </location>
</feature>
<comment type="caution">
    <text evidence="2">The sequence shown here is derived from an EMBL/GenBank/DDBJ whole genome shotgun (WGS) entry which is preliminary data.</text>
</comment>
<dbReference type="Proteomes" id="UP001059596">
    <property type="component" value="Chromosome 3R"/>
</dbReference>
<sequence length="57" mass="6804">MPNMDEKYIYQWRKGNRNPIRKRCKTRRTNMNQLMQQKATCPQTNATAGSHRNSHPD</sequence>
<reference evidence="2" key="1">
    <citation type="journal article" date="2023" name="Genome Biol. Evol.">
        <title>Long-read-based Genome Assembly of Drosophila gunungcola Reveals Fewer Chemosensory Genes in Flower-breeding Species.</title>
        <authorList>
            <person name="Negi A."/>
            <person name="Liao B.Y."/>
            <person name="Yeh S.D."/>
        </authorList>
    </citation>
    <scope>NUCLEOTIDE SEQUENCE</scope>
    <source>
        <strain evidence="2">Sukarami</strain>
    </source>
</reference>
<proteinExistence type="predicted"/>
<organism evidence="2 3">
    <name type="scientific">Drosophila gunungcola</name>
    <name type="common">fruit fly</name>
    <dbReference type="NCBI Taxonomy" id="103775"/>
    <lineage>
        <taxon>Eukaryota</taxon>
        <taxon>Metazoa</taxon>
        <taxon>Ecdysozoa</taxon>
        <taxon>Arthropoda</taxon>
        <taxon>Hexapoda</taxon>
        <taxon>Insecta</taxon>
        <taxon>Pterygota</taxon>
        <taxon>Neoptera</taxon>
        <taxon>Endopterygota</taxon>
        <taxon>Diptera</taxon>
        <taxon>Brachycera</taxon>
        <taxon>Muscomorpha</taxon>
        <taxon>Ephydroidea</taxon>
        <taxon>Drosophilidae</taxon>
        <taxon>Drosophila</taxon>
        <taxon>Sophophora</taxon>
    </lineage>
</organism>
<evidence type="ECO:0000313" key="3">
    <source>
        <dbReference type="Proteomes" id="UP001059596"/>
    </source>
</evidence>